<dbReference type="SUPFAM" id="SSF53649">
    <property type="entry name" value="Alkaline phosphatase-like"/>
    <property type="match status" value="1"/>
</dbReference>
<evidence type="ECO:0000256" key="1">
    <source>
        <dbReference type="ARBA" id="ARBA00008779"/>
    </source>
</evidence>
<dbReference type="PANTHER" id="PTHR42693">
    <property type="entry name" value="ARYLSULFATASE FAMILY MEMBER"/>
    <property type="match status" value="1"/>
</dbReference>
<evidence type="ECO:0000259" key="4">
    <source>
        <dbReference type="Pfam" id="PF00884"/>
    </source>
</evidence>
<dbReference type="Pfam" id="PF00884">
    <property type="entry name" value="Sulfatase"/>
    <property type="match status" value="1"/>
</dbReference>
<dbReference type="AlphaFoldDB" id="A0A512CED0"/>
<dbReference type="Gene3D" id="3.40.720.10">
    <property type="entry name" value="Alkaline Phosphatase, subunit A"/>
    <property type="match status" value="1"/>
</dbReference>
<dbReference type="CDD" id="cd16151">
    <property type="entry name" value="sulfatase_like"/>
    <property type="match status" value="1"/>
</dbReference>
<keyword evidence="6" id="KW-1185">Reference proteome</keyword>
<evidence type="ECO:0000256" key="3">
    <source>
        <dbReference type="SAM" id="MobiDB-lite"/>
    </source>
</evidence>
<keyword evidence="2" id="KW-0378">Hydrolase</keyword>
<dbReference type="Proteomes" id="UP000321301">
    <property type="component" value="Unassembled WGS sequence"/>
</dbReference>
<proteinExistence type="inferred from homology"/>
<name>A0A512CED0_9BACT</name>
<dbReference type="InterPro" id="IPR000917">
    <property type="entry name" value="Sulfatase_N"/>
</dbReference>
<comment type="similarity">
    <text evidence="1">Belongs to the sulfatase family.</text>
</comment>
<comment type="caution">
    <text evidence="5">The sequence shown here is derived from an EMBL/GenBank/DDBJ whole genome shotgun (WGS) entry which is preliminary data.</text>
</comment>
<gene>
    <name evidence="5" type="ORF">CQA01_31020</name>
</gene>
<accession>A0A512CED0</accession>
<protein>
    <recommendedName>
        <fullName evidence="4">Sulfatase N-terminal domain-containing protein</fullName>
    </recommendedName>
</protein>
<dbReference type="GO" id="GO:0004065">
    <property type="term" value="F:arylsulfatase activity"/>
    <property type="evidence" value="ECO:0007669"/>
    <property type="project" value="TreeGrafter"/>
</dbReference>
<evidence type="ECO:0000256" key="2">
    <source>
        <dbReference type="ARBA" id="ARBA00022801"/>
    </source>
</evidence>
<dbReference type="PANTHER" id="PTHR42693:SF53">
    <property type="entry name" value="ENDO-4-O-SULFATASE"/>
    <property type="match status" value="1"/>
</dbReference>
<sequence>MVDDLGKEWVNHYGAEDISTPNIDALAESGVSFNNVYSMPQCTPTRVTLLTGQYPFRHGWVNHWDVPRWGGGAHFDETMNPSIGKEMKKAGYTTCIAGKWQIDDFRVEPDALTKNGFDEFCMWTGYESGIEASANRYQDPYIYTKEGSKTYKGAFGPDVFKDFIIDFIDHNKKKPLFIYFPMVLTHTPFVNTPTDSATDNLGKHKAMVKYTDRITGEIIQALEDAGIRDNTIVFWTTDNGTTGAITGRRNGVDVNGGKAKTIEPGISAPFIASWPGTIKPNRVSNALIDFTDFFPTFLDLAEAGPQKKLTGDDNSYKIDGHSFKDVLLNNNEESNRDWILGMGGGNNAALTQNGVENQYLFRDRVLRNKRFKLYINSKREPEKFFDLLEDAEESKNLLDSLNSEERKNNFNELYEVIATFPEKDNDPKYHPNPSQAWDVEVTEESQLWKK</sequence>
<feature type="region of interest" description="Disordered" evidence="3">
    <location>
        <begin position="421"/>
        <end position="450"/>
    </location>
</feature>
<reference evidence="5 6" key="1">
    <citation type="submission" date="2019-07" db="EMBL/GenBank/DDBJ databases">
        <title>Whole genome shotgun sequence of Cyclobacterium qasimii NBRC 106168.</title>
        <authorList>
            <person name="Hosoyama A."/>
            <person name="Uohara A."/>
            <person name="Ohji S."/>
            <person name="Ichikawa N."/>
        </authorList>
    </citation>
    <scope>NUCLEOTIDE SEQUENCE [LARGE SCALE GENOMIC DNA]</scope>
    <source>
        <strain evidence="5 6">NBRC 106168</strain>
    </source>
</reference>
<dbReference type="EMBL" id="BJYV01000016">
    <property type="protein sequence ID" value="GEO22568.1"/>
    <property type="molecule type" value="Genomic_DNA"/>
</dbReference>
<evidence type="ECO:0000313" key="5">
    <source>
        <dbReference type="EMBL" id="GEO22568.1"/>
    </source>
</evidence>
<dbReference type="InterPro" id="IPR050738">
    <property type="entry name" value="Sulfatase"/>
</dbReference>
<feature type="domain" description="Sulfatase N-terminal" evidence="4">
    <location>
        <begin position="1"/>
        <end position="302"/>
    </location>
</feature>
<organism evidence="5 6">
    <name type="scientific">Cyclobacterium qasimii</name>
    <dbReference type="NCBI Taxonomy" id="1350429"/>
    <lineage>
        <taxon>Bacteria</taxon>
        <taxon>Pseudomonadati</taxon>
        <taxon>Bacteroidota</taxon>
        <taxon>Cytophagia</taxon>
        <taxon>Cytophagales</taxon>
        <taxon>Cyclobacteriaceae</taxon>
        <taxon>Cyclobacterium</taxon>
    </lineage>
</organism>
<dbReference type="InterPro" id="IPR017850">
    <property type="entry name" value="Alkaline_phosphatase_core_sf"/>
</dbReference>
<evidence type="ECO:0000313" key="6">
    <source>
        <dbReference type="Proteomes" id="UP000321301"/>
    </source>
</evidence>